<evidence type="ECO:0000256" key="2">
    <source>
        <dbReference type="ARBA" id="ARBA00022741"/>
    </source>
</evidence>
<organism evidence="9 10">
    <name type="scientific">Streptococcus suis</name>
    <dbReference type="NCBI Taxonomy" id="1307"/>
    <lineage>
        <taxon>Bacteria</taxon>
        <taxon>Bacillati</taxon>
        <taxon>Bacillota</taxon>
        <taxon>Bacilli</taxon>
        <taxon>Lactobacillales</taxon>
        <taxon>Streptococcaceae</taxon>
        <taxon>Streptococcus</taxon>
    </lineage>
</organism>
<dbReference type="InterPro" id="IPR041679">
    <property type="entry name" value="DNA2/NAM7-like_C"/>
</dbReference>
<feature type="coiled-coil region" evidence="6">
    <location>
        <begin position="542"/>
        <end position="625"/>
    </location>
</feature>
<evidence type="ECO:0000256" key="3">
    <source>
        <dbReference type="ARBA" id="ARBA00022801"/>
    </source>
</evidence>
<evidence type="ECO:0000256" key="1">
    <source>
        <dbReference type="ARBA" id="ARBA00007913"/>
    </source>
</evidence>
<reference evidence="9 10" key="1">
    <citation type="submission" date="2019-06" db="EMBL/GenBank/DDBJ databases">
        <title>Comprehensive assessment of Oxford Nanopore MinION sequencing for bacterial characterization and routine diagnosis.</title>
        <authorList>
            <person name="Tan S."/>
            <person name="Dvorak C.M.T."/>
            <person name="Gebhart C."/>
            <person name="Estrada A."/>
            <person name="Marthaler D.G."/>
            <person name="Murtaugh M.P."/>
        </authorList>
    </citation>
    <scope>NUCLEOTIDE SEQUENCE [LARGE SCALE GENOMIC DNA]</scope>
    <source>
        <strain evidence="9 10">2017UMN1435.21</strain>
    </source>
</reference>
<keyword evidence="3" id="KW-0378">Hydrolase</keyword>
<dbReference type="Proteomes" id="UP000315224">
    <property type="component" value="Unassembled WGS sequence"/>
</dbReference>
<keyword evidence="6" id="KW-0175">Coiled coil</keyword>
<keyword evidence="4" id="KW-0347">Helicase</keyword>
<dbReference type="GO" id="GO:0005524">
    <property type="term" value="F:ATP binding"/>
    <property type="evidence" value="ECO:0007669"/>
    <property type="project" value="UniProtKB-KW"/>
</dbReference>
<dbReference type="PANTHER" id="PTHR43788">
    <property type="entry name" value="DNA2/NAM7 HELICASE FAMILY MEMBER"/>
    <property type="match status" value="1"/>
</dbReference>
<dbReference type="PANTHER" id="PTHR43788:SF8">
    <property type="entry name" value="DNA-BINDING PROTEIN SMUBP-2"/>
    <property type="match status" value="1"/>
</dbReference>
<gene>
    <name evidence="9" type="ORF">FH692_08755</name>
</gene>
<dbReference type="EMBL" id="VIEK01000014">
    <property type="protein sequence ID" value="TQE87326.1"/>
    <property type="molecule type" value="Genomic_DNA"/>
</dbReference>
<feature type="domain" description="DNA2/NAM7 helicase-like C-terminal" evidence="8">
    <location>
        <begin position="863"/>
        <end position="976"/>
    </location>
</feature>
<evidence type="ECO:0000259" key="8">
    <source>
        <dbReference type="Pfam" id="PF13087"/>
    </source>
</evidence>
<evidence type="ECO:0000256" key="5">
    <source>
        <dbReference type="ARBA" id="ARBA00022840"/>
    </source>
</evidence>
<protein>
    <submittedName>
        <fullName evidence="9">ATP-binding protein</fullName>
    </submittedName>
</protein>
<evidence type="ECO:0000313" key="9">
    <source>
        <dbReference type="EMBL" id="TQE87326.1"/>
    </source>
</evidence>
<dbReference type="InterPro" id="IPR027417">
    <property type="entry name" value="P-loop_NTPase"/>
</dbReference>
<evidence type="ECO:0000256" key="6">
    <source>
        <dbReference type="SAM" id="Coils"/>
    </source>
</evidence>
<sequence length="1004" mass="116525">MINSKILDAWIKVEQLSEGDIDRKNGGYTDFEGNNYQEILREFLNRQKQKVNSGIAIYCGIFPFQDIIEKLRIKYGLKATEEELTTSEKFTFALYFDKDLNFLADKLFLTMSGYIHRRQSLPDNFFKIENDFRERIEQAFSAGDFNEVFIKVLEEYSISPKNCKYRFIKDLDDDTNVHSFFISDLEYAKTHATKNVKQYLSGFRSEVINLDSNRSSSNFNKSILKSILEPKNYPLGRFPSNPKHSLFMMQQVAVNIASNDRENIRSVNGPPGTGKTTLLRDIFADLVTEQAKLICDLANPVLKGNQVYHDYPYRVAELPTEIANKGIVVASSNNGAVKNIVNELPQSKSIYQELDWLTELNNIDYFTEISNKLHPEEKSEIAGKKYWGLFSIEGGNSQNRKRLQEILQAVKTELFSEKFQPNPSVYVEFQAQYLELIEKRQKMQGIAEKFDLHSKLEKDFSTMKAEFETTNIQKCMEMSQIQSELAQLDDTKKRTEAELLDYQNLVSATDNQKQLAQQDFEIIKLQAPRFLWLKRFFAPSKLQGYFKTLNEANSALKELSEKLNLERKHCSKLESEIRQYDLQMNHLYQEQEDYEKWKFDKENELKSHRTQISKLQSELSRFLNTKLDFSLSYEELQVSNFWFGEEYRKDQSQLFLKALAVRKQFLYDNRENFEDALKIWGTPKSYLYRDMSDELFKTAWNWINFAIPVISTTFASFSTMFRYLPENSIGNLFIDEAGQALPQASIGAILRSRRIMAVGDPLQIQPVMTLDKNILGFLAQRYKVEGRYLLSSTQSLMDKASKYGFKKQDGTWIGIPLWVHRRSSEPMFSISNKISYDNLMVQGKKREEVQGRGKWFDISGKAKDKFVSEQAEFLKEELQKRREEFDDIYVITPFKNVASKLVKELDKIGFIQRENKKVINVGTVHTFQGKENKIVYCVLGADSSSKGAARWAVSEPNILNVAATRAKEEFYIIGDKTLYSHLNSPIITDVITILEDYKNTDYSN</sequence>
<feature type="coiled-coil region" evidence="6">
    <location>
        <begin position="478"/>
        <end position="505"/>
    </location>
</feature>
<name>A0A540US57_STRSU</name>
<evidence type="ECO:0000259" key="7">
    <source>
        <dbReference type="Pfam" id="PF13086"/>
    </source>
</evidence>
<comment type="caution">
    <text evidence="9">The sequence shown here is derived from an EMBL/GenBank/DDBJ whole genome shotgun (WGS) entry which is preliminary data.</text>
</comment>
<dbReference type="InterPro" id="IPR050534">
    <property type="entry name" value="Coronavir_polyprotein_1ab"/>
</dbReference>
<evidence type="ECO:0000256" key="4">
    <source>
        <dbReference type="ARBA" id="ARBA00022806"/>
    </source>
</evidence>
<accession>A0A540US57</accession>
<keyword evidence="5 9" id="KW-0067">ATP-binding</keyword>
<dbReference type="Pfam" id="PF13086">
    <property type="entry name" value="AAA_11"/>
    <property type="match status" value="1"/>
</dbReference>
<dbReference type="InterPro" id="IPR041677">
    <property type="entry name" value="DNA2/NAM7_AAA_11"/>
</dbReference>
<evidence type="ECO:0000313" key="10">
    <source>
        <dbReference type="Proteomes" id="UP000315224"/>
    </source>
</evidence>
<dbReference type="Pfam" id="PF13087">
    <property type="entry name" value="AAA_12"/>
    <property type="match status" value="1"/>
</dbReference>
<feature type="domain" description="DNA2/NAM7 helicase helicase" evidence="7">
    <location>
        <begin position="251"/>
        <end position="511"/>
    </location>
</feature>
<dbReference type="GO" id="GO:0016787">
    <property type="term" value="F:hydrolase activity"/>
    <property type="evidence" value="ECO:0007669"/>
    <property type="project" value="UniProtKB-KW"/>
</dbReference>
<comment type="similarity">
    <text evidence="1">Belongs to the DNA2/NAM7 helicase family.</text>
</comment>
<proteinExistence type="inferred from homology"/>
<dbReference type="GO" id="GO:0043139">
    <property type="term" value="F:5'-3' DNA helicase activity"/>
    <property type="evidence" value="ECO:0007669"/>
    <property type="project" value="TreeGrafter"/>
</dbReference>
<dbReference type="AlphaFoldDB" id="A0A540US57"/>
<dbReference type="Gene3D" id="3.40.50.300">
    <property type="entry name" value="P-loop containing nucleotide triphosphate hydrolases"/>
    <property type="match status" value="3"/>
</dbReference>
<keyword evidence="2" id="KW-0547">Nucleotide-binding</keyword>
<dbReference type="SUPFAM" id="SSF52540">
    <property type="entry name" value="P-loop containing nucleoside triphosphate hydrolases"/>
    <property type="match status" value="1"/>
</dbReference>